<dbReference type="Pfam" id="PF08240">
    <property type="entry name" value="ADH_N"/>
    <property type="match status" value="1"/>
</dbReference>
<dbReference type="PANTHER" id="PTHR11695:SF294">
    <property type="entry name" value="RETICULON-4-INTERACTING PROTEIN 1, MITOCHONDRIAL"/>
    <property type="match status" value="1"/>
</dbReference>
<comment type="caution">
    <text evidence="6">The sequence shown here is derived from an EMBL/GenBank/DDBJ whole genome shotgun (WGS) entry which is preliminary data.</text>
</comment>
<dbReference type="PROSITE" id="PS01162">
    <property type="entry name" value="QOR_ZETA_CRYSTAL"/>
    <property type="match status" value="1"/>
</dbReference>
<dbReference type="InterPro" id="IPR002364">
    <property type="entry name" value="Quin_OxRdtase/zeta-crystal_CS"/>
</dbReference>
<name>A0ABP3DPB2_9GAMM</name>
<dbReference type="RefSeq" id="WP_286304182.1">
    <property type="nucleotide sequence ID" value="NZ_AP027741.1"/>
</dbReference>
<sequence>MKAYGFFQANGQAQELERETPSPKGHDLLIKIEAIAVNPVDTKIKASLGDNNDKAKIIGWDASGTVVETGDDCELFNVGDKVFYAGDVTRDGCYASHQLVDERIVGKAPQNFTAEQAAAMPLTSITAWEALFSRMRIQPDQDKGKTILIVGGAGGVGSIAIQLAKQVAKLNVVATASRKESIDWCYAMGADHVINHQQLTDHYSALNIAAPDYILCLADTDPYYDELTDLLAPQGMICFVVTSQQTHNIDKLKNKSAGIVWEFMFARPMYKTADMIEQHHILNSISEMLDIETLKCTHKQTLGPISASNIEQAHQRLLSGRTIGKICLSAIEN</sequence>
<dbReference type="InterPro" id="IPR050700">
    <property type="entry name" value="YIM1/Zinc_Alcohol_DH_Fams"/>
</dbReference>
<evidence type="ECO:0000259" key="5">
    <source>
        <dbReference type="SMART" id="SM00829"/>
    </source>
</evidence>
<dbReference type="EMBL" id="BAAADG010000018">
    <property type="protein sequence ID" value="GAA0234575.1"/>
    <property type="molecule type" value="Genomic_DNA"/>
</dbReference>
<evidence type="ECO:0000256" key="2">
    <source>
        <dbReference type="ARBA" id="ARBA00022833"/>
    </source>
</evidence>
<proteinExistence type="inferred from homology"/>
<dbReference type="Gene3D" id="3.90.180.10">
    <property type="entry name" value="Medium-chain alcohol dehydrogenases, catalytic domain"/>
    <property type="match status" value="1"/>
</dbReference>
<dbReference type="CDD" id="cd08252">
    <property type="entry name" value="AL_MDR"/>
    <property type="match status" value="1"/>
</dbReference>
<keyword evidence="7" id="KW-1185">Reference proteome</keyword>
<feature type="domain" description="Enoyl reductase (ER)" evidence="5">
    <location>
        <begin position="11"/>
        <end position="328"/>
    </location>
</feature>
<evidence type="ECO:0000256" key="1">
    <source>
        <dbReference type="ARBA" id="ARBA00022723"/>
    </source>
</evidence>
<evidence type="ECO:0000313" key="6">
    <source>
        <dbReference type="EMBL" id="GAA0234575.1"/>
    </source>
</evidence>
<evidence type="ECO:0000256" key="3">
    <source>
        <dbReference type="ARBA" id="ARBA00023002"/>
    </source>
</evidence>
<dbReference type="Proteomes" id="UP001501476">
    <property type="component" value="Unassembled WGS sequence"/>
</dbReference>
<reference evidence="7" key="1">
    <citation type="journal article" date="2019" name="Int. J. Syst. Evol. Microbiol.">
        <title>The Global Catalogue of Microorganisms (GCM) 10K type strain sequencing project: providing services to taxonomists for standard genome sequencing and annotation.</title>
        <authorList>
            <consortium name="The Broad Institute Genomics Platform"/>
            <consortium name="The Broad Institute Genome Sequencing Center for Infectious Disease"/>
            <person name="Wu L."/>
            <person name="Ma J."/>
        </authorList>
    </citation>
    <scope>NUCLEOTIDE SEQUENCE [LARGE SCALE GENOMIC DNA]</scope>
    <source>
        <strain evidence="7">JCM 6886</strain>
    </source>
</reference>
<evidence type="ECO:0000256" key="4">
    <source>
        <dbReference type="RuleBase" id="RU364000"/>
    </source>
</evidence>
<keyword evidence="1 4" id="KW-0479">Metal-binding</keyword>
<evidence type="ECO:0000313" key="7">
    <source>
        <dbReference type="Proteomes" id="UP001501476"/>
    </source>
</evidence>
<dbReference type="InterPro" id="IPR013154">
    <property type="entry name" value="ADH-like_N"/>
</dbReference>
<dbReference type="NCBIfam" id="TIGR02817">
    <property type="entry name" value="adh_fam_1"/>
    <property type="match status" value="1"/>
</dbReference>
<dbReference type="SUPFAM" id="SSF51735">
    <property type="entry name" value="NAD(P)-binding Rossmann-fold domains"/>
    <property type="match status" value="1"/>
</dbReference>
<dbReference type="Gene3D" id="3.40.50.720">
    <property type="entry name" value="NAD(P)-binding Rossmann-like Domain"/>
    <property type="match status" value="1"/>
</dbReference>
<dbReference type="SMART" id="SM00829">
    <property type="entry name" value="PKS_ER"/>
    <property type="match status" value="1"/>
</dbReference>
<dbReference type="InterPro" id="IPR036291">
    <property type="entry name" value="NAD(P)-bd_dom_sf"/>
</dbReference>
<gene>
    <name evidence="6" type="ORF">GCM10008964_27420</name>
</gene>
<accession>A0ABP3DPB2</accession>
<dbReference type="InterPro" id="IPR011032">
    <property type="entry name" value="GroES-like_sf"/>
</dbReference>
<dbReference type="Pfam" id="PF13602">
    <property type="entry name" value="ADH_zinc_N_2"/>
    <property type="match status" value="1"/>
</dbReference>
<organism evidence="6 7">
    <name type="scientific">Methylophaga marina</name>
    <dbReference type="NCBI Taxonomy" id="45495"/>
    <lineage>
        <taxon>Bacteria</taxon>
        <taxon>Pseudomonadati</taxon>
        <taxon>Pseudomonadota</taxon>
        <taxon>Gammaproteobacteria</taxon>
        <taxon>Thiotrichales</taxon>
        <taxon>Piscirickettsiaceae</taxon>
        <taxon>Methylophaga</taxon>
    </lineage>
</organism>
<dbReference type="PANTHER" id="PTHR11695">
    <property type="entry name" value="ALCOHOL DEHYDROGENASE RELATED"/>
    <property type="match status" value="1"/>
</dbReference>
<keyword evidence="3 4" id="KW-0560">Oxidoreductase</keyword>
<dbReference type="SUPFAM" id="SSF50129">
    <property type="entry name" value="GroES-like"/>
    <property type="match status" value="1"/>
</dbReference>
<keyword evidence="2 4" id="KW-0862">Zinc</keyword>
<dbReference type="InterPro" id="IPR014182">
    <property type="entry name" value="ADH_Zn_typ-1"/>
</dbReference>
<protein>
    <recommendedName>
        <fullName evidence="4">Zinc-type alcohol dehydrogenase-like protein</fullName>
    </recommendedName>
</protein>
<comment type="similarity">
    <text evidence="4">Belongs to the zinc-containing alcohol dehydrogenase family. Quinone oxidoreductase subfamily.</text>
</comment>
<dbReference type="InterPro" id="IPR020843">
    <property type="entry name" value="ER"/>
</dbReference>